<protein>
    <submittedName>
        <fullName evidence="1">Uncharacterized protein</fullName>
    </submittedName>
</protein>
<proteinExistence type="predicted"/>
<keyword evidence="2" id="KW-1185">Reference proteome</keyword>
<gene>
    <name evidence="1" type="ORF">J421_2571</name>
</gene>
<dbReference type="HOGENOM" id="CLU_810755_0_0_0"/>
<reference evidence="1 2" key="1">
    <citation type="journal article" date="2014" name="Genome Announc.">
        <title>Genome Sequence and Methylome of Soil Bacterium Gemmatirosa kalamazoonensis KBS708T, a Member of the Rarely Cultivated Gemmatimonadetes Phylum.</title>
        <authorList>
            <person name="Debruyn J.M."/>
            <person name="Radosevich M."/>
            <person name="Wommack K.E."/>
            <person name="Polson S.W."/>
            <person name="Hauser L.J."/>
            <person name="Fawaz M.N."/>
            <person name="Korlach J."/>
            <person name="Tsai Y.C."/>
        </authorList>
    </citation>
    <scope>NUCLEOTIDE SEQUENCE [LARGE SCALE GENOMIC DNA]</scope>
    <source>
        <strain evidence="1 2">KBS708</strain>
    </source>
</reference>
<dbReference type="InParanoid" id="W0RKZ5"/>
<sequence>MSRRVLPVLALALLAGCEIPSGVPSWDTTWNVPSQSLSVGVSQVLPSGVTVSPDGAAFLVSLSPVSLSKRVGDDCAQCVALAGTVSPKPAFEAHVSASTALPGDVQGGALAPGGRTDVRVVNGNGFDPLRPGAGAFGWATIVVRNGATVLARDSVNGATTAMPAGGQLVRSLTLGGATVSGAVTVDVTLSSPTGAAAPIDPSRTFDVTATPSPLRVTQATVMVRGAQVRQSTSADLDVSSSIGDRVQSGRLLLSVKDPFAVRGALGVRLSAPGVALTKSVDVTGGDKGYTIEFTRDEVRSLLGHSVSIELSGPLSVAGPVTVTPAQTIGIATRFELVINSTN</sequence>
<dbReference type="RefSeq" id="WP_025411582.1">
    <property type="nucleotide sequence ID" value="NZ_CP007128.1"/>
</dbReference>
<organism evidence="1 2">
    <name type="scientific">Gemmatirosa kalamazoonensis</name>
    <dbReference type="NCBI Taxonomy" id="861299"/>
    <lineage>
        <taxon>Bacteria</taxon>
        <taxon>Pseudomonadati</taxon>
        <taxon>Gemmatimonadota</taxon>
        <taxon>Gemmatimonadia</taxon>
        <taxon>Gemmatimonadales</taxon>
        <taxon>Gemmatimonadaceae</taxon>
        <taxon>Gemmatirosa</taxon>
    </lineage>
</organism>
<dbReference type="Proteomes" id="UP000019151">
    <property type="component" value="Chromosome"/>
</dbReference>
<dbReference type="EMBL" id="CP007128">
    <property type="protein sequence ID" value="AHG90108.1"/>
    <property type="molecule type" value="Genomic_DNA"/>
</dbReference>
<dbReference type="STRING" id="861299.J421_2571"/>
<dbReference type="AlphaFoldDB" id="W0RKZ5"/>
<name>W0RKZ5_9BACT</name>
<accession>W0RKZ5</accession>
<evidence type="ECO:0000313" key="2">
    <source>
        <dbReference type="Proteomes" id="UP000019151"/>
    </source>
</evidence>
<evidence type="ECO:0000313" key="1">
    <source>
        <dbReference type="EMBL" id="AHG90108.1"/>
    </source>
</evidence>
<dbReference type="PROSITE" id="PS51257">
    <property type="entry name" value="PROKAR_LIPOPROTEIN"/>
    <property type="match status" value="1"/>
</dbReference>
<dbReference type="KEGG" id="gba:J421_2571"/>